<evidence type="ECO:0000313" key="2">
    <source>
        <dbReference type="Proteomes" id="UP001597512"/>
    </source>
</evidence>
<accession>A0ABW6AND9</accession>
<dbReference type="EMBL" id="JBHUOM010000021">
    <property type="protein sequence ID" value="MFD2936134.1"/>
    <property type="molecule type" value="Genomic_DNA"/>
</dbReference>
<dbReference type="Proteomes" id="UP001597512">
    <property type="component" value="Unassembled WGS sequence"/>
</dbReference>
<comment type="caution">
    <text evidence="1">The sequence shown here is derived from an EMBL/GenBank/DDBJ whole genome shotgun (WGS) entry which is preliminary data.</text>
</comment>
<keyword evidence="2" id="KW-1185">Reference proteome</keyword>
<gene>
    <name evidence="1" type="ORF">ACFS25_20290</name>
</gene>
<proteinExistence type="predicted"/>
<reference evidence="2" key="1">
    <citation type="journal article" date="2019" name="Int. J. Syst. Evol. Microbiol.">
        <title>The Global Catalogue of Microorganisms (GCM) 10K type strain sequencing project: providing services to taxonomists for standard genome sequencing and annotation.</title>
        <authorList>
            <consortium name="The Broad Institute Genomics Platform"/>
            <consortium name="The Broad Institute Genome Sequencing Center for Infectious Disease"/>
            <person name="Wu L."/>
            <person name="Ma J."/>
        </authorList>
    </citation>
    <scope>NUCLEOTIDE SEQUENCE [LARGE SCALE GENOMIC DNA]</scope>
    <source>
        <strain evidence="2">KCTC 52490</strain>
    </source>
</reference>
<organism evidence="1 2">
    <name type="scientific">Spirosoma flavum</name>
    <dbReference type="NCBI Taxonomy" id="2048557"/>
    <lineage>
        <taxon>Bacteria</taxon>
        <taxon>Pseudomonadati</taxon>
        <taxon>Bacteroidota</taxon>
        <taxon>Cytophagia</taxon>
        <taxon>Cytophagales</taxon>
        <taxon>Cytophagaceae</taxon>
        <taxon>Spirosoma</taxon>
    </lineage>
</organism>
<evidence type="ECO:0000313" key="1">
    <source>
        <dbReference type="EMBL" id="MFD2936134.1"/>
    </source>
</evidence>
<name>A0ABW6AND9_9BACT</name>
<sequence length="88" mass="9867">MSHWIDQPYLIRVSDNACLFRLNEDAWSAWAVRWLDDLIVELDMRKYPGLLACTVTLNASTHQADATSGVSSVAGEFQAVSNWILALK</sequence>
<dbReference type="RefSeq" id="WP_381504668.1">
    <property type="nucleotide sequence ID" value="NZ_JBHUOM010000021.1"/>
</dbReference>
<protein>
    <submittedName>
        <fullName evidence="1">Uncharacterized protein</fullName>
    </submittedName>
</protein>